<dbReference type="Proteomes" id="UP000583419">
    <property type="component" value="Unassembled WGS sequence"/>
</dbReference>
<sequence length="600" mass="67816">MHQSNVTKSQQDAHTYRPPESRSNNFARWPYIFPITLGFLFAICTTATLQNAQLQPASLIFILLVLFFPVCFIFLFILCRWLILNIGKTIVQSKKNIDNRGQEKYGTVSKTTPFNKISHKIKQIFPLNFNVTSIIIASILLAVCWAPYLIALFPGVYWYDTSWQLSTFFTPDQSISDHHPFVTTYLYGAFANIGIMLWNNPVIGLYLLVIIQCITTIAIFAAGSCYLKKWDISWPVRFSVLLFFAVFPFFPAFLSSLAKDTLATPWFILLCILNAEIIRTKGKTLMSAKFSFLFLAVMLAFSLTKKTGIYICTATLLALLIYRFSRKIRAIIAALTLIVLSLMLIVVPKAVMPALGVIPGESNEIVAVPLQQVANIARNDGFLPSDDNDLEKIYGMTSEQLKQAYRPYVADPIKGYTSMDMPTLLRVWMEQGVKHPVTFLSAWAGLSASWFMFYSPSMPPDSGADNARLNILTNSNHYDKDIEKVFSWNTRTLFGTQVSQWYSAGWSRLPGISTLTLKSFWASVLPAFFLFCIFSTRKFRGSSFLILLPVIINSLTLFVGPTSIYSEALRYLFPQVCAIPLVIVILSKIMRNEVLLDKMD</sequence>
<proteinExistence type="predicted"/>
<feature type="transmembrane region" description="Helical" evidence="2">
    <location>
        <begin position="544"/>
        <end position="565"/>
    </location>
</feature>
<dbReference type="Pfam" id="PF19484">
    <property type="entry name" value="DUF6020"/>
    <property type="match status" value="1"/>
</dbReference>
<keyword evidence="2" id="KW-1133">Transmembrane helix</keyword>
<evidence type="ECO:0000313" key="4">
    <source>
        <dbReference type="Proteomes" id="UP000583419"/>
    </source>
</evidence>
<feature type="transmembrane region" description="Helical" evidence="2">
    <location>
        <begin position="31"/>
        <end position="49"/>
    </location>
</feature>
<dbReference type="EMBL" id="JABAGJ010000002">
    <property type="protein sequence ID" value="NMF01843.1"/>
    <property type="molecule type" value="Genomic_DNA"/>
</dbReference>
<organism evidence="3 4">
    <name type="scientific">Bifidobacterium boum</name>
    <dbReference type="NCBI Taxonomy" id="78343"/>
    <lineage>
        <taxon>Bacteria</taxon>
        <taxon>Bacillati</taxon>
        <taxon>Actinomycetota</taxon>
        <taxon>Actinomycetes</taxon>
        <taxon>Bifidobacteriales</taxon>
        <taxon>Bifidobacteriaceae</taxon>
        <taxon>Bifidobacterium</taxon>
    </lineage>
</organism>
<gene>
    <name evidence="3" type="ORF">HF843_01350</name>
</gene>
<evidence type="ECO:0000313" key="3">
    <source>
        <dbReference type="EMBL" id="NMF01843.1"/>
    </source>
</evidence>
<evidence type="ECO:0008006" key="5">
    <source>
        <dbReference type="Google" id="ProtNLM"/>
    </source>
</evidence>
<keyword evidence="2" id="KW-0472">Membrane</keyword>
<feature type="compositionally biased region" description="Polar residues" evidence="1">
    <location>
        <begin position="1"/>
        <end position="13"/>
    </location>
</feature>
<comment type="caution">
    <text evidence="3">The sequence shown here is derived from an EMBL/GenBank/DDBJ whole genome shotgun (WGS) entry which is preliminary data.</text>
</comment>
<keyword evidence="2" id="KW-0812">Transmembrane</keyword>
<feature type="transmembrane region" description="Helical" evidence="2">
    <location>
        <begin position="571"/>
        <end position="590"/>
    </location>
</feature>
<name>A0A848D648_9BIFI</name>
<feature type="transmembrane region" description="Helical" evidence="2">
    <location>
        <begin position="328"/>
        <end position="347"/>
    </location>
</feature>
<feature type="transmembrane region" description="Helical" evidence="2">
    <location>
        <begin position="292"/>
        <end position="322"/>
    </location>
</feature>
<evidence type="ECO:0000256" key="1">
    <source>
        <dbReference type="SAM" id="MobiDB-lite"/>
    </source>
</evidence>
<feature type="transmembrane region" description="Helical" evidence="2">
    <location>
        <begin position="436"/>
        <end position="453"/>
    </location>
</feature>
<protein>
    <recommendedName>
        <fullName evidence="5">Glycosyltransferase RgtA/B/C/D-like domain-containing protein</fullName>
    </recommendedName>
</protein>
<dbReference type="AlphaFoldDB" id="A0A848D648"/>
<reference evidence="3 4" key="1">
    <citation type="submission" date="2020-04" db="EMBL/GenBank/DDBJ databases">
        <authorList>
            <person name="Hitch T.C.A."/>
            <person name="Wylensek D."/>
            <person name="Clavel T."/>
        </authorList>
    </citation>
    <scope>NUCLEOTIDE SEQUENCE [LARGE SCALE GENOMIC DNA]</scope>
    <source>
        <strain evidence="3 4">WCA-130-P53-4B</strain>
    </source>
</reference>
<feature type="region of interest" description="Disordered" evidence="1">
    <location>
        <begin position="1"/>
        <end position="21"/>
    </location>
</feature>
<dbReference type="RefSeq" id="WP_168973112.1">
    <property type="nucleotide sequence ID" value="NZ_JABAGJ010000002.1"/>
</dbReference>
<feature type="transmembrane region" description="Helical" evidence="2">
    <location>
        <begin position="519"/>
        <end position="537"/>
    </location>
</feature>
<feature type="transmembrane region" description="Helical" evidence="2">
    <location>
        <begin position="263"/>
        <end position="280"/>
    </location>
</feature>
<feature type="transmembrane region" description="Helical" evidence="2">
    <location>
        <begin position="204"/>
        <end position="226"/>
    </location>
</feature>
<feature type="transmembrane region" description="Helical" evidence="2">
    <location>
        <begin position="61"/>
        <end position="83"/>
    </location>
</feature>
<feature type="transmembrane region" description="Helical" evidence="2">
    <location>
        <begin position="238"/>
        <end position="257"/>
    </location>
</feature>
<evidence type="ECO:0000256" key="2">
    <source>
        <dbReference type="SAM" id="Phobius"/>
    </source>
</evidence>
<feature type="transmembrane region" description="Helical" evidence="2">
    <location>
        <begin position="134"/>
        <end position="159"/>
    </location>
</feature>
<accession>A0A848D648</accession>
<dbReference type="InterPro" id="IPR046062">
    <property type="entry name" value="DUF6020"/>
</dbReference>